<evidence type="ECO:0000313" key="3">
    <source>
        <dbReference type="EMBL" id="QBR03356.1"/>
    </source>
</evidence>
<dbReference type="OrthoDB" id="9104200at2"/>
<organism evidence="3 4">
    <name type="scientific">Paraburkholderia pallida</name>
    <dbReference type="NCBI Taxonomy" id="2547399"/>
    <lineage>
        <taxon>Bacteria</taxon>
        <taxon>Pseudomonadati</taxon>
        <taxon>Pseudomonadota</taxon>
        <taxon>Betaproteobacteria</taxon>
        <taxon>Burkholderiales</taxon>
        <taxon>Burkholderiaceae</taxon>
        <taxon>Paraburkholderia</taxon>
    </lineage>
</organism>
<protein>
    <submittedName>
        <fullName evidence="3">DUF4148 domain-containing protein</fullName>
    </submittedName>
</protein>
<feature type="signal peptide" evidence="2">
    <location>
        <begin position="1"/>
        <end position="22"/>
    </location>
</feature>
<feature type="region of interest" description="Disordered" evidence="1">
    <location>
        <begin position="67"/>
        <end position="105"/>
    </location>
</feature>
<evidence type="ECO:0000313" key="4">
    <source>
        <dbReference type="Proteomes" id="UP000295727"/>
    </source>
</evidence>
<accession>A0A4P7D3P9</accession>
<dbReference type="Proteomes" id="UP000295727">
    <property type="component" value="Chromosome 4"/>
</dbReference>
<feature type="chain" id="PRO_5020372780" evidence="2">
    <location>
        <begin position="23"/>
        <end position="105"/>
    </location>
</feature>
<dbReference type="RefSeq" id="WP_134758852.1">
    <property type="nucleotide sequence ID" value="NZ_CP038151.1"/>
</dbReference>
<name>A0A4P7D3P9_9BURK</name>
<dbReference type="InterPro" id="IPR025421">
    <property type="entry name" value="DUF4148"/>
</dbReference>
<gene>
    <name evidence="3" type="ORF">E1956_40190</name>
</gene>
<dbReference type="KEGG" id="ppai:E1956_40190"/>
<evidence type="ECO:0000256" key="1">
    <source>
        <dbReference type="SAM" id="MobiDB-lite"/>
    </source>
</evidence>
<reference evidence="3 4" key="1">
    <citation type="submission" date="2019-03" db="EMBL/GenBank/DDBJ databases">
        <title>Paraburkholderia sp. 7MH5, isolated from subtropical forest soil.</title>
        <authorList>
            <person name="Gao Z.-H."/>
            <person name="Qiu L.-H."/>
        </authorList>
    </citation>
    <scope>NUCLEOTIDE SEQUENCE [LARGE SCALE GENOMIC DNA]</scope>
    <source>
        <strain evidence="3 4">7MH5</strain>
    </source>
</reference>
<evidence type="ECO:0000256" key="2">
    <source>
        <dbReference type="SAM" id="SignalP"/>
    </source>
</evidence>
<proteinExistence type="predicted"/>
<dbReference type="AlphaFoldDB" id="A0A4P7D3P9"/>
<keyword evidence="4" id="KW-1185">Reference proteome</keyword>
<keyword evidence="2" id="KW-0732">Signal</keyword>
<feature type="compositionally biased region" description="Low complexity" evidence="1">
    <location>
        <begin position="82"/>
        <end position="98"/>
    </location>
</feature>
<dbReference type="Pfam" id="PF13663">
    <property type="entry name" value="DUF4148"/>
    <property type="match status" value="1"/>
</dbReference>
<sequence>MKSVILAVTAASALAVSLAAVAQSDTQAPITRAQVRAELQQLEQAGYTPSRGEDVNYPQDVQAAEARVTAHNGSTGYGGVVSGSSASGSPATASPSSSESQLYDY</sequence>
<dbReference type="EMBL" id="CP038151">
    <property type="protein sequence ID" value="QBR03356.1"/>
    <property type="molecule type" value="Genomic_DNA"/>
</dbReference>